<feature type="compositionally biased region" description="Polar residues" evidence="1">
    <location>
        <begin position="570"/>
        <end position="587"/>
    </location>
</feature>
<organism evidence="5 6">
    <name type="scientific">Liquidambar formosana</name>
    <name type="common">Formosan gum</name>
    <dbReference type="NCBI Taxonomy" id="63359"/>
    <lineage>
        <taxon>Eukaryota</taxon>
        <taxon>Viridiplantae</taxon>
        <taxon>Streptophyta</taxon>
        <taxon>Embryophyta</taxon>
        <taxon>Tracheophyta</taxon>
        <taxon>Spermatophyta</taxon>
        <taxon>Magnoliopsida</taxon>
        <taxon>eudicotyledons</taxon>
        <taxon>Gunneridae</taxon>
        <taxon>Pentapetalae</taxon>
        <taxon>Saxifragales</taxon>
        <taxon>Altingiaceae</taxon>
        <taxon>Liquidambar</taxon>
    </lineage>
</organism>
<dbReference type="InterPro" id="IPR015943">
    <property type="entry name" value="WD40/YVTN_repeat-like_dom_sf"/>
</dbReference>
<feature type="compositionally biased region" description="Polar residues" evidence="1">
    <location>
        <begin position="347"/>
        <end position="357"/>
    </location>
</feature>
<evidence type="ECO:0000313" key="6">
    <source>
        <dbReference type="Proteomes" id="UP001415857"/>
    </source>
</evidence>
<evidence type="ECO:0008006" key="7">
    <source>
        <dbReference type="Google" id="ProtNLM"/>
    </source>
</evidence>
<feature type="region of interest" description="Disordered" evidence="1">
    <location>
        <begin position="318"/>
        <end position="357"/>
    </location>
</feature>
<accession>A0AAP0R867</accession>
<dbReference type="Pfam" id="PF23753">
    <property type="entry name" value="TPR_WDR11"/>
    <property type="match status" value="1"/>
</dbReference>
<dbReference type="GO" id="GO:0005737">
    <property type="term" value="C:cytoplasm"/>
    <property type="evidence" value="ECO:0007669"/>
    <property type="project" value="TreeGrafter"/>
</dbReference>
<feature type="compositionally biased region" description="Polar residues" evidence="1">
    <location>
        <begin position="323"/>
        <end position="332"/>
    </location>
</feature>
<dbReference type="PANTHER" id="PTHR14593">
    <property type="entry name" value="WD REPEAT-CONTAINING PROTEIN 11"/>
    <property type="match status" value="1"/>
</dbReference>
<feature type="compositionally biased region" description="Polar residues" evidence="1">
    <location>
        <begin position="548"/>
        <end position="557"/>
    </location>
</feature>
<feature type="region of interest" description="Disordered" evidence="1">
    <location>
        <begin position="546"/>
        <end position="589"/>
    </location>
</feature>
<dbReference type="Proteomes" id="UP001415857">
    <property type="component" value="Unassembled WGS sequence"/>
</dbReference>
<evidence type="ECO:0000259" key="2">
    <source>
        <dbReference type="Pfam" id="PF23751"/>
    </source>
</evidence>
<name>A0AAP0R867_LIQFO</name>
<reference evidence="5 6" key="1">
    <citation type="journal article" date="2024" name="Plant J.">
        <title>Genome sequences and population genomics reveal climatic adaptation and genomic divergence between two closely related sweetgum species.</title>
        <authorList>
            <person name="Xu W.Q."/>
            <person name="Ren C.Q."/>
            <person name="Zhang X.Y."/>
            <person name="Comes H.P."/>
            <person name="Liu X.H."/>
            <person name="Li Y.G."/>
            <person name="Kettle C.J."/>
            <person name="Jalonen R."/>
            <person name="Gaisberger H."/>
            <person name="Ma Y.Z."/>
            <person name="Qiu Y.X."/>
        </authorList>
    </citation>
    <scope>NUCLEOTIDE SEQUENCE [LARGE SCALE GENOMIC DNA]</scope>
    <source>
        <strain evidence="5">Hangzhou</strain>
    </source>
</reference>
<dbReference type="InterPro" id="IPR057854">
    <property type="entry name" value="TPR_WDR11"/>
</dbReference>
<dbReference type="InterPro" id="IPR039694">
    <property type="entry name" value="WDR11"/>
</dbReference>
<dbReference type="EMBL" id="JBBPBK010000015">
    <property type="protein sequence ID" value="KAK9269371.1"/>
    <property type="molecule type" value="Genomic_DNA"/>
</dbReference>
<dbReference type="InterPro" id="IPR057853">
    <property type="entry name" value="Beta-prop_WDR11_2nd"/>
</dbReference>
<dbReference type="PANTHER" id="PTHR14593:SF5">
    <property type="entry name" value="WD REPEAT-CONTAINING PROTEIN 11"/>
    <property type="match status" value="1"/>
</dbReference>
<dbReference type="FunFam" id="2.130.10.10:FF:001380">
    <property type="entry name" value="WD repeat-containing protein 11 isoform X1"/>
    <property type="match status" value="1"/>
</dbReference>
<evidence type="ECO:0000259" key="3">
    <source>
        <dbReference type="Pfam" id="PF23752"/>
    </source>
</evidence>
<dbReference type="InterPro" id="IPR036322">
    <property type="entry name" value="WD40_repeat_dom_sf"/>
</dbReference>
<dbReference type="SUPFAM" id="SSF50978">
    <property type="entry name" value="WD40 repeat-like"/>
    <property type="match status" value="2"/>
</dbReference>
<gene>
    <name evidence="5" type="ORF">L1049_001143</name>
</gene>
<comment type="caution">
    <text evidence="5">The sequence shown here is derived from an EMBL/GenBank/DDBJ whole genome shotgun (WGS) entry which is preliminary data.</text>
</comment>
<feature type="domain" description="WDR11 first beta-propeller" evidence="2">
    <location>
        <begin position="1"/>
        <end position="373"/>
    </location>
</feature>
<feature type="domain" description="WDR11 second beta-propeller" evidence="3">
    <location>
        <begin position="375"/>
        <end position="780"/>
    </location>
</feature>
<feature type="domain" description="WDR11 TPR" evidence="4">
    <location>
        <begin position="808"/>
        <end position="889"/>
    </location>
</feature>
<dbReference type="Pfam" id="PF23752">
    <property type="entry name" value="Beta-prop_WDR11_2nd"/>
    <property type="match status" value="1"/>
</dbReference>
<dbReference type="AlphaFoldDB" id="A0AAP0R867"/>
<dbReference type="Gene3D" id="2.130.10.10">
    <property type="entry name" value="YVTN repeat-like/Quinoprotein amine dehydrogenase"/>
    <property type="match status" value="3"/>
</dbReference>
<dbReference type="Pfam" id="PF23751">
    <property type="entry name" value="Beta-prop_WDR11_1st"/>
    <property type="match status" value="1"/>
</dbReference>
<sequence>MWFETDPSAKLGIQDLSWIQARPDSFLLAAINGPSLLSLYNTSNGRCIFKYDASPEYLSCICRDPFDSRHFCVLGLKGFLLSVKVLGDTEDDVVINELHIRTDCSELQKLERDAAGSASGSAAASSPASAAFPLYVAKFAFSPQWRHILFVTFPRELVVFDLQYETSLFGAGLPRGCGKFLDVLPDPNNELLYCAHLDGRLSTWRRKEGEQVHMMCTMEELMPSIGTSVPSPSILSVVICQTDSTLQNVGKLYCDLRHIPSPDADFDNPFDFCDESLLVSKTHLISISDDGKIWNWLLTAEGAGDTQKDSLRMVADVSEVPVSETSTNTVPPSTDGPAVESTKQSEHVISSKNRRSTSNQEDMYIKISLVGQLHLLSSTVTMLAVPSPSLTATLARGGNNPAVAVPLVALGTQSGTIDVIDVSANAVAASFSVHNGVVRGLRWLGNSRLVSFSYIQVNEKTGGYVNRLVVTCLRSGLNRSFRVLQKPERAPIRALRTSSSGRYLLILFRDAPVEVWAMTKSPIMLRSLALPFTVLEWTLPTVPRAVQNGPSKQSSLSSKDHTAVAPAEASSPTKASSTDSKAVSSDGSPDDTSESFAFALVNGALGVFEVHGRRIRDFRPKWPSSSFVSSDGLVTAMAYRLPHVVMGDRSGNIRWWDVTTGHSSSFNTHREGIRRIKFSPVVAGDRSRGRIAVLFYDNTFSIFDLDSQDPLANSVLQPQFPGTLVLELDWLPLRTDKNDPLVLCIAGADSSFRLVEVNINEKKVGYGSQPRAIKERFRPMPLCSPILLPTPHALALRMMLQLGVKPSWFNTCSATLDKRHYQIPGTASSTGDLRSYMIDSPPIGDSVVPELLLKVLEPYRKEGCILDDEMARLYATIVNKGSTVRFAVCSCNLW</sequence>
<protein>
    <recommendedName>
        <fullName evidence="7">WD repeat-containing protein 11</fullName>
    </recommendedName>
</protein>
<evidence type="ECO:0000259" key="4">
    <source>
        <dbReference type="Pfam" id="PF23753"/>
    </source>
</evidence>
<evidence type="ECO:0000313" key="5">
    <source>
        <dbReference type="EMBL" id="KAK9269371.1"/>
    </source>
</evidence>
<keyword evidence="6" id="KW-1185">Reference proteome</keyword>
<evidence type="ECO:0000256" key="1">
    <source>
        <dbReference type="SAM" id="MobiDB-lite"/>
    </source>
</evidence>
<dbReference type="InterPro" id="IPR057852">
    <property type="entry name" value="Beta-prop_WDR11_1st"/>
</dbReference>
<proteinExistence type="predicted"/>